<gene>
    <name evidence="3" type="ORF">M6D93_14045</name>
</gene>
<sequence>MTGRLAGKVALVTGTGGGIGRATAQLFAREGAHVIGCDLNPTPSEETVAQVRAAGGRMDAIAPVDLATEAGAQSWVEQAATIGGGIDILVNNASSIRFGAIDELSYADWTFTIRNELDIVFLVTKAAWPHLVGRGGGSIVNIGSISGSRGAWFMPQNAHGAAKGGVLALTRQLVIEGGPHGIRVNAVSPAMTETPHTTPLLRGADSPAEQILSRVPLRKWGQPLDVANAILFLAGDESSHISGVDIAVDGGAAVVG</sequence>
<keyword evidence="4" id="KW-1185">Reference proteome</keyword>
<evidence type="ECO:0000256" key="1">
    <source>
        <dbReference type="ARBA" id="ARBA00006484"/>
    </source>
</evidence>
<name>A0ABY4QWG2_9ACTN</name>
<dbReference type="PRINTS" id="PR00081">
    <property type="entry name" value="GDHRDH"/>
</dbReference>
<dbReference type="InterPro" id="IPR036291">
    <property type="entry name" value="NAD(P)-bd_dom_sf"/>
</dbReference>
<reference evidence="3" key="1">
    <citation type="journal article" date="2018" name="Int. J. Syst. Evol. Microbiol.">
        <title>Jatrophihabitans telluris sp. nov., isolated from sediment soil of lava forest wetlands and the emended description of the genus Jatrophihabitans.</title>
        <authorList>
            <person name="Lee K.C."/>
            <person name="Suh M.K."/>
            <person name="Eom M.K."/>
            <person name="Kim K.K."/>
            <person name="Kim J.S."/>
            <person name="Kim D.S."/>
            <person name="Ko S.H."/>
            <person name="Shin Y.K."/>
            <person name="Lee J.S."/>
        </authorList>
    </citation>
    <scope>NUCLEOTIDE SEQUENCE</scope>
    <source>
        <strain evidence="3">N237</strain>
    </source>
</reference>
<evidence type="ECO:0000313" key="3">
    <source>
        <dbReference type="EMBL" id="UQX87417.1"/>
    </source>
</evidence>
<evidence type="ECO:0000313" key="4">
    <source>
        <dbReference type="Proteomes" id="UP001056336"/>
    </source>
</evidence>
<dbReference type="Proteomes" id="UP001056336">
    <property type="component" value="Chromosome"/>
</dbReference>
<dbReference type="EMBL" id="CP097332">
    <property type="protein sequence ID" value="UQX87417.1"/>
    <property type="molecule type" value="Genomic_DNA"/>
</dbReference>
<dbReference type="CDD" id="cd05233">
    <property type="entry name" value="SDR_c"/>
    <property type="match status" value="1"/>
</dbReference>
<keyword evidence="2" id="KW-0560">Oxidoreductase</keyword>
<dbReference type="PANTHER" id="PTHR24321">
    <property type="entry name" value="DEHYDROGENASES, SHORT CHAIN"/>
    <property type="match status" value="1"/>
</dbReference>
<comment type="similarity">
    <text evidence="1">Belongs to the short-chain dehydrogenases/reductases (SDR) family.</text>
</comment>
<organism evidence="3 4">
    <name type="scientific">Jatrophihabitans telluris</name>
    <dbReference type="NCBI Taxonomy" id="2038343"/>
    <lineage>
        <taxon>Bacteria</taxon>
        <taxon>Bacillati</taxon>
        <taxon>Actinomycetota</taxon>
        <taxon>Actinomycetes</taxon>
        <taxon>Jatrophihabitantales</taxon>
        <taxon>Jatrophihabitantaceae</taxon>
        <taxon>Jatrophihabitans</taxon>
    </lineage>
</organism>
<dbReference type="PRINTS" id="PR00080">
    <property type="entry name" value="SDRFAMILY"/>
</dbReference>
<dbReference type="PANTHER" id="PTHR24321:SF15">
    <property type="entry name" value="OXIDOREDUCTASE UCPA"/>
    <property type="match status" value="1"/>
</dbReference>
<dbReference type="RefSeq" id="WP_249769941.1">
    <property type="nucleotide sequence ID" value="NZ_CP097332.1"/>
</dbReference>
<accession>A0ABY4QWG2</accession>
<dbReference type="Pfam" id="PF13561">
    <property type="entry name" value="adh_short_C2"/>
    <property type="match status" value="1"/>
</dbReference>
<dbReference type="Gene3D" id="3.40.50.720">
    <property type="entry name" value="NAD(P)-binding Rossmann-like Domain"/>
    <property type="match status" value="1"/>
</dbReference>
<protein>
    <submittedName>
        <fullName evidence="3">SDR family oxidoreductase</fullName>
    </submittedName>
</protein>
<evidence type="ECO:0000256" key="2">
    <source>
        <dbReference type="ARBA" id="ARBA00023002"/>
    </source>
</evidence>
<dbReference type="InterPro" id="IPR002347">
    <property type="entry name" value="SDR_fam"/>
</dbReference>
<dbReference type="SUPFAM" id="SSF51735">
    <property type="entry name" value="NAD(P)-binding Rossmann-fold domains"/>
    <property type="match status" value="1"/>
</dbReference>
<reference evidence="3" key="2">
    <citation type="submission" date="2022-05" db="EMBL/GenBank/DDBJ databases">
        <authorList>
            <person name="Kim J.-S."/>
            <person name="Lee K."/>
            <person name="Suh M."/>
            <person name="Eom M."/>
            <person name="Kim J.-S."/>
            <person name="Kim D.-S."/>
            <person name="Ko S.-H."/>
            <person name="Shin Y."/>
            <person name="Lee J.-S."/>
        </authorList>
    </citation>
    <scope>NUCLEOTIDE SEQUENCE</scope>
    <source>
        <strain evidence="3">N237</strain>
    </source>
</reference>
<proteinExistence type="inferred from homology"/>